<feature type="domain" description="N-acetyltransferase" evidence="1">
    <location>
        <begin position="3"/>
        <end position="78"/>
    </location>
</feature>
<dbReference type="Proteomes" id="UP000076661">
    <property type="component" value="Unassembled WGS sequence"/>
</dbReference>
<protein>
    <recommendedName>
        <fullName evidence="1">N-acetyltransferase domain-containing protein</fullName>
    </recommendedName>
</protein>
<dbReference type="AlphaFoldDB" id="A0A167P1U5"/>
<dbReference type="SUPFAM" id="SSF55729">
    <property type="entry name" value="Acyl-CoA N-acyltransferases (Nat)"/>
    <property type="match status" value="1"/>
</dbReference>
<dbReference type="InterPro" id="IPR051531">
    <property type="entry name" value="N-acetyltransferase"/>
</dbReference>
<organism evidence="2 3">
    <name type="scientific">Pseudoalteromonas luteoviolacea S4060-1</name>
    <dbReference type="NCBI Taxonomy" id="1365257"/>
    <lineage>
        <taxon>Bacteria</taxon>
        <taxon>Pseudomonadati</taxon>
        <taxon>Pseudomonadota</taxon>
        <taxon>Gammaproteobacteria</taxon>
        <taxon>Alteromonadales</taxon>
        <taxon>Pseudoalteromonadaceae</taxon>
        <taxon>Pseudoalteromonas</taxon>
    </lineage>
</organism>
<evidence type="ECO:0000259" key="1">
    <source>
        <dbReference type="Pfam" id="PF13302"/>
    </source>
</evidence>
<accession>A0A167P1U5</accession>
<evidence type="ECO:0000313" key="2">
    <source>
        <dbReference type="EMBL" id="KZN69305.1"/>
    </source>
</evidence>
<dbReference type="PANTHER" id="PTHR43792">
    <property type="entry name" value="GNAT FAMILY, PUTATIVE (AFU_ORTHOLOGUE AFUA_3G00765)-RELATED-RELATED"/>
    <property type="match status" value="1"/>
</dbReference>
<dbReference type="InterPro" id="IPR016181">
    <property type="entry name" value="Acyl_CoA_acyltransferase"/>
</dbReference>
<gene>
    <name evidence="2" type="ORF">N478_11775</name>
</gene>
<evidence type="ECO:0000313" key="3">
    <source>
        <dbReference type="Proteomes" id="UP000076661"/>
    </source>
</evidence>
<dbReference type="InterPro" id="IPR000182">
    <property type="entry name" value="GNAT_dom"/>
</dbReference>
<proteinExistence type="predicted"/>
<name>A0A167P1U5_9GAMM</name>
<reference evidence="2 3" key="1">
    <citation type="submission" date="2013-07" db="EMBL/GenBank/DDBJ databases">
        <title>Comparative Genomic and Metabolomic Analysis of Twelve Strains of Pseudoalteromonas luteoviolacea.</title>
        <authorList>
            <person name="Vynne N.G."/>
            <person name="Mansson M."/>
            <person name="Gram L."/>
        </authorList>
    </citation>
    <scope>NUCLEOTIDE SEQUENCE [LARGE SCALE GENOMIC DNA]</scope>
    <source>
        <strain evidence="2 3">S4060-1</strain>
    </source>
</reference>
<dbReference type="Gene3D" id="3.40.630.30">
    <property type="match status" value="1"/>
</dbReference>
<comment type="caution">
    <text evidence="2">The sequence shown here is derived from an EMBL/GenBank/DDBJ whole genome shotgun (WGS) entry which is preliminary data.</text>
</comment>
<dbReference type="GO" id="GO:0016747">
    <property type="term" value="F:acyltransferase activity, transferring groups other than amino-acyl groups"/>
    <property type="evidence" value="ECO:0007669"/>
    <property type="project" value="InterPro"/>
</dbReference>
<dbReference type="PANTHER" id="PTHR43792:SF1">
    <property type="entry name" value="N-ACETYLTRANSFERASE DOMAIN-CONTAINING PROTEIN"/>
    <property type="match status" value="1"/>
</dbReference>
<sequence>MHTGEPIGVAGFYQRPYLKAPDLGYAFIDRFTGQGFALESCRSLMNFAKTALLLPAVNAITDLSNEGSQKLLIKLGFTGIGFLQVDSNNKPVKLFTHDLAD</sequence>
<dbReference type="Pfam" id="PF13302">
    <property type="entry name" value="Acetyltransf_3"/>
    <property type="match status" value="1"/>
</dbReference>
<dbReference type="EMBL" id="AUXX01000005">
    <property type="protein sequence ID" value="KZN69305.1"/>
    <property type="molecule type" value="Genomic_DNA"/>
</dbReference>